<protein>
    <submittedName>
        <fullName evidence="1">Uncharacterized protein</fullName>
    </submittedName>
</protein>
<evidence type="ECO:0000313" key="1">
    <source>
        <dbReference type="EMBL" id="MBB5705267.1"/>
    </source>
</evidence>
<organism evidence="1 2">
    <name type="scientific">Sphingopyxis panaciterrulae</name>
    <dbReference type="NCBI Taxonomy" id="462372"/>
    <lineage>
        <taxon>Bacteria</taxon>
        <taxon>Pseudomonadati</taxon>
        <taxon>Pseudomonadota</taxon>
        <taxon>Alphaproteobacteria</taxon>
        <taxon>Sphingomonadales</taxon>
        <taxon>Sphingomonadaceae</taxon>
        <taxon>Sphingopyxis</taxon>
    </lineage>
</organism>
<sequence>MIDEMWMRGWAENHGRFSADLDRGFAQIAGAIARLRRRRDAPDTDVRRRIGV</sequence>
<name>A0A7W9EP82_9SPHN</name>
<dbReference type="RefSeq" id="WP_184095122.1">
    <property type="nucleotide sequence ID" value="NZ_JACIJH010000001.1"/>
</dbReference>
<comment type="caution">
    <text evidence="1">The sequence shown here is derived from an EMBL/GenBank/DDBJ whole genome shotgun (WGS) entry which is preliminary data.</text>
</comment>
<dbReference type="Proteomes" id="UP000537161">
    <property type="component" value="Unassembled WGS sequence"/>
</dbReference>
<proteinExistence type="predicted"/>
<accession>A0A7W9EP82</accession>
<gene>
    <name evidence="1" type="ORF">FHR21_000592</name>
</gene>
<evidence type="ECO:0000313" key="2">
    <source>
        <dbReference type="Proteomes" id="UP000537161"/>
    </source>
</evidence>
<dbReference type="AlphaFoldDB" id="A0A7W9EP82"/>
<reference evidence="1 2" key="1">
    <citation type="submission" date="2020-08" db="EMBL/GenBank/DDBJ databases">
        <title>Genomic Encyclopedia of Type Strains, Phase IV (KMG-IV): sequencing the most valuable type-strain genomes for metagenomic binning, comparative biology and taxonomic classification.</title>
        <authorList>
            <person name="Goeker M."/>
        </authorList>
    </citation>
    <scope>NUCLEOTIDE SEQUENCE [LARGE SCALE GENOMIC DNA]</scope>
    <source>
        <strain evidence="1 2">DSM 27163</strain>
    </source>
</reference>
<dbReference type="EMBL" id="JACIJH010000001">
    <property type="protein sequence ID" value="MBB5705267.1"/>
    <property type="molecule type" value="Genomic_DNA"/>
</dbReference>
<keyword evidence="2" id="KW-1185">Reference proteome</keyword>